<feature type="compositionally biased region" description="Low complexity" evidence="1">
    <location>
        <begin position="170"/>
        <end position="194"/>
    </location>
</feature>
<organism evidence="2 3">
    <name type="scientific">Somion occarium</name>
    <dbReference type="NCBI Taxonomy" id="3059160"/>
    <lineage>
        <taxon>Eukaryota</taxon>
        <taxon>Fungi</taxon>
        <taxon>Dikarya</taxon>
        <taxon>Basidiomycota</taxon>
        <taxon>Agaricomycotina</taxon>
        <taxon>Agaricomycetes</taxon>
        <taxon>Polyporales</taxon>
        <taxon>Cerrenaceae</taxon>
        <taxon>Somion</taxon>
    </lineage>
</organism>
<gene>
    <name evidence="2" type="ORF">GFSPODELE1_LOCUS9962</name>
</gene>
<dbReference type="Proteomes" id="UP001497453">
    <property type="component" value="Chromosome 8"/>
</dbReference>
<name>A0ABP1E646_9APHY</name>
<proteinExistence type="predicted"/>
<evidence type="ECO:0000313" key="2">
    <source>
        <dbReference type="EMBL" id="CAL1714878.1"/>
    </source>
</evidence>
<protein>
    <submittedName>
        <fullName evidence="2">Uncharacterized protein</fullName>
    </submittedName>
</protein>
<feature type="compositionally biased region" description="Basic residues" evidence="1">
    <location>
        <begin position="309"/>
        <end position="321"/>
    </location>
</feature>
<feature type="region of interest" description="Disordered" evidence="1">
    <location>
        <begin position="225"/>
        <end position="245"/>
    </location>
</feature>
<keyword evidence="3" id="KW-1185">Reference proteome</keyword>
<evidence type="ECO:0000256" key="1">
    <source>
        <dbReference type="SAM" id="MobiDB-lite"/>
    </source>
</evidence>
<feature type="region of interest" description="Disordered" evidence="1">
    <location>
        <begin position="109"/>
        <end position="211"/>
    </location>
</feature>
<feature type="region of interest" description="Disordered" evidence="1">
    <location>
        <begin position="292"/>
        <end position="321"/>
    </location>
</feature>
<reference evidence="3" key="1">
    <citation type="submission" date="2024-04" db="EMBL/GenBank/DDBJ databases">
        <authorList>
            <person name="Shaw F."/>
            <person name="Minotto A."/>
        </authorList>
    </citation>
    <scope>NUCLEOTIDE SEQUENCE [LARGE SCALE GENOMIC DNA]</scope>
</reference>
<accession>A0ABP1E646</accession>
<sequence length="321" mass="35606">MDAIDVNWCLYCECHTEGGAAYCSRECLSAHNSSTSSIYAQPIHHSHAPHHHYRTTAPQYISEAEDDELEEEHDDDDAILQYRKAHLPPSKGDWIGRGLSGIQDWAKDVEPGLPAEPEPKPRSITSGFRPPKILHSYRRPLPPTLCTTKTEPAPPQPSRPIFTPQQSLPSASSRSATNASLTSLTTGISTSIATPASEDPEDPPSAETHRPNFIGTLTAHLRPWATSTSKDPKSTIRSKTVTRRREPTIVTVDSRPLPMAQARRHRAYSPVSLFPVDFHPPNEKVRVHPLREKVEQSASRPSAEEHAAYRARGRKLARIVS</sequence>
<evidence type="ECO:0000313" key="3">
    <source>
        <dbReference type="Proteomes" id="UP001497453"/>
    </source>
</evidence>
<dbReference type="EMBL" id="OZ037951">
    <property type="protein sequence ID" value="CAL1714878.1"/>
    <property type="molecule type" value="Genomic_DNA"/>
</dbReference>
<feature type="compositionally biased region" description="Polar residues" evidence="1">
    <location>
        <begin position="225"/>
        <end position="239"/>
    </location>
</feature>